<protein>
    <submittedName>
        <fullName evidence="1">Uncharacterized protein</fullName>
    </submittedName>
</protein>
<gene>
    <name evidence="1" type="ORF">SAMN05216273_12821</name>
</gene>
<accession>A0ABY0R455</accession>
<evidence type="ECO:0000313" key="2">
    <source>
        <dbReference type="Proteomes" id="UP000199242"/>
    </source>
</evidence>
<dbReference type="Proteomes" id="UP000199242">
    <property type="component" value="Unassembled WGS sequence"/>
</dbReference>
<comment type="caution">
    <text evidence="1">The sequence shown here is derived from an EMBL/GenBank/DDBJ whole genome shotgun (WGS) entry which is preliminary data.</text>
</comment>
<keyword evidence="2" id="KW-1185">Reference proteome</keyword>
<name>A0ABY0R455_9FLAO</name>
<dbReference type="EMBL" id="FNHD01000028">
    <property type="protein sequence ID" value="SDM38069.1"/>
    <property type="molecule type" value="Genomic_DNA"/>
</dbReference>
<evidence type="ECO:0000313" key="1">
    <source>
        <dbReference type="EMBL" id="SDM38069.1"/>
    </source>
</evidence>
<proteinExistence type="predicted"/>
<sequence length="36" mass="4052">MLLYGITLYRMNTDGTTTEIKLNADKTDTVENTCPN</sequence>
<organism evidence="1 2">
    <name type="scientific">Chryseobacterium taihuense</name>
    <dbReference type="NCBI Taxonomy" id="1141221"/>
    <lineage>
        <taxon>Bacteria</taxon>
        <taxon>Pseudomonadati</taxon>
        <taxon>Bacteroidota</taxon>
        <taxon>Flavobacteriia</taxon>
        <taxon>Flavobacteriales</taxon>
        <taxon>Weeksellaceae</taxon>
        <taxon>Chryseobacterium group</taxon>
        <taxon>Chryseobacterium</taxon>
    </lineage>
</organism>
<reference evidence="1 2" key="1">
    <citation type="submission" date="2016-10" db="EMBL/GenBank/DDBJ databases">
        <authorList>
            <person name="Varghese N."/>
            <person name="Submissions S."/>
        </authorList>
    </citation>
    <scope>NUCLEOTIDE SEQUENCE [LARGE SCALE GENOMIC DNA]</scope>
    <source>
        <strain evidence="1 2">CGMCC 1.10941</strain>
    </source>
</reference>